<dbReference type="KEGG" id="ctp:CTRG_04386"/>
<dbReference type="OrthoDB" id="4082216at2759"/>
<dbReference type="RefSeq" id="XP_002550089.1">
    <property type="nucleotide sequence ID" value="XM_002550043.1"/>
</dbReference>
<dbReference type="InterPro" id="IPR036390">
    <property type="entry name" value="WH_DNA-bd_sf"/>
</dbReference>
<sequence>MTSKQILEIINDERINDKNKIECLYNILNQLTKSELLSIFPSSITSDFKYRYIIELIKIELLIINYNGEEEEGGKNIIGELISGINKKMIGYKHDLKDFKSWFIKIKLPDLQSDYQYLIKDLNYENFIDLINKKLLIINGIPKNESEFEDFIKRINLKILQLYLINCYDFRNGNILNYLNDNLKIDNYNHEIFEIINQTIINNPFVFKNSFEQIINYDFNNGYFKLIKNYMNIDNLYLNIIENNIIKLSNYFTLIKINTIYDILQIDENSIDLEAFIFQMIIKNKFNNEVKINQLEQTIDFNNKFEYSMEDHIKYIGKVINDV</sequence>
<dbReference type="GO" id="GO:0008541">
    <property type="term" value="C:proteasome regulatory particle, lid subcomplex"/>
    <property type="evidence" value="ECO:0007669"/>
    <property type="project" value="UniProtKB-ARBA"/>
</dbReference>
<dbReference type="EMBL" id="GG692400">
    <property type="protein sequence ID" value="EER31604.1"/>
    <property type="molecule type" value="Genomic_DNA"/>
</dbReference>
<dbReference type="SUPFAM" id="SSF46785">
    <property type="entry name" value="Winged helix' DNA-binding domain"/>
    <property type="match status" value="1"/>
</dbReference>
<dbReference type="VEuPathDB" id="FungiDB:CTRG_04386"/>
<feature type="domain" description="PCI" evidence="1">
    <location>
        <begin position="226"/>
        <end position="302"/>
    </location>
</feature>
<reference evidence="2 3" key="1">
    <citation type="journal article" date="2009" name="Nature">
        <title>Evolution of pathogenicity and sexual reproduction in eight Candida genomes.</title>
        <authorList>
            <person name="Butler G."/>
            <person name="Rasmussen M.D."/>
            <person name="Lin M.F."/>
            <person name="Santos M.A."/>
            <person name="Sakthikumar S."/>
            <person name="Munro C.A."/>
            <person name="Rheinbay E."/>
            <person name="Grabherr M."/>
            <person name="Forche A."/>
            <person name="Reedy J.L."/>
            <person name="Agrafioti I."/>
            <person name="Arnaud M.B."/>
            <person name="Bates S."/>
            <person name="Brown A.J."/>
            <person name="Brunke S."/>
            <person name="Costanzo M.C."/>
            <person name="Fitzpatrick D.A."/>
            <person name="de Groot P.W."/>
            <person name="Harris D."/>
            <person name="Hoyer L.L."/>
            <person name="Hube B."/>
            <person name="Klis F.M."/>
            <person name="Kodira C."/>
            <person name="Lennard N."/>
            <person name="Logue M.E."/>
            <person name="Martin R."/>
            <person name="Neiman A.M."/>
            <person name="Nikolaou E."/>
            <person name="Quail M.A."/>
            <person name="Quinn J."/>
            <person name="Santos M.C."/>
            <person name="Schmitzberger F.F."/>
            <person name="Sherlock G."/>
            <person name="Shah P."/>
            <person name="Silverstein K.A."/>
            <person name="Skrzypek M.S."/>
            <person name="Soll D."/>
            <person name="Staggs R."/>
            <person name="Stansfield I."/>
            <person name="Stumpf M.P."/>
            <person name="Sudbery P.E."/>
            <person name="Srikantha T."/>
            <person name="Zeng Q."/>
            <person name="Berman J."/>
            <person name="Berriman M."/>
            <person name="Heitman J."/>
            <person name="Gow N.A."/>
            <person name="Lorenz M.C."/>
            <person name="Birren B.W."/>
            <person name="Kellis M."/>
            <person name="Cuomo C.A."/>
        </authorList>
    </citation>
    <scope>NUCLEOTIDE SEQUENCE [LARGE SCALE GENOMIC DNA]</scope>
    <source>
        <strain evidence="3">ATCC MYA-3404 / T1</strain>
    </source>
</reference>
<protein>
    <recommendedName>
        <fullName evidence="1">PCI domain-containing protein</fullName>
    </recommendedName>
</protein>
<dbReference type="eggNOG" id="ENOG502RQ2J">
    <property type="taxonomic scope" value="Eukaryota"/>
</dbReference>
<dbReference type="Proteomes" id="UP000002037">
    <property type="component" value="Unassembled WGS sequence"/>
</dbReference>
<evidence type="ECO:0000259" key="1">
    <source>
        <dbReference type="Pfam" id="PF01399"/>
    </source>
</evidence>
<accession>C5ME94</accession>
<evidence type="ECO:0000313" key="3">
    <source>
        <dbReference type="Proteomes" id="UP000002037"/>
    </source>
</evidence>
<dbReference type="GeneID" id="8298618"/>
<dbReference type="Pfam" id="PF01399">
    <property type="entry name" value="PCI"/>
    <property type="match status" value="1"/>
</dbReference>
<proteinExistence type="predicted"/>
<name>C5ME94_CANTT</name>
<evidence type="ECO:0000313" key="2">
    <source>
        <dbReference type="EMBL" id="EER31604.1"/>
    </source>
</evidence>
<keyword evidence="3" id="KW-1185">Reference proteome</keyword>
<dbReference type="HOGENOM" id="CLU_075099_0_0_1"/>
<gene>
    <name evidence="2" type="ORF">CTRG_04386</name>
</gene>
<dbReference type="InterPro" id="IPR000717">
    <property type="entry name" value="PCI_dom"/>
</dbReference>
<organism evidence="2 3">
    <name type="scientific">Candida tropicalis (strain ATCC MYA-3404 / T1)</name>
    <name type="common">Yeast</name>
    <dbReference type="NCBI Taxonomy" id="294747"/>
    <lineage>
        <taxon>Eukaryota</taxon>
        <taxon>Fungi</taxon>
        <taxon>Dikarya</taxon>
        <taxon>Ascomycota</taxon>
        <taxon>Saccharomycotina</taxon>
        <taxon>Pichiomycetes</taxon>
        <taxon>Debaryomycetaceae</taxon>
        <taxon>Candida/Lodderomyces clade</taxon>
        <taxon>Candida</taxon>
    </lineage>
</organism>
<dbReference type="AlphaFoldDB" id="C5ME94"/>